<dbReference type="InterPro" id="IPR038379">
    <property type="entry name" value="SecE_sf"/>
</dbReference>
<dbReference type="Gene3D" id="1.20.5.1030">
    <property type="entry name" value="Preprotein translocase secy subunit"/>
    <property type="match status" value="1"/>
</dbReference>
<dbReference type="AlphaFoldDB" id="A0A2H0R453"/>
<dbReference type="NCBIfam" id="TIGR00964">
    <property type="entry name" value="secE_bact"/>
    <property type="match status" value="1"/>
</dbReference>
<dbReference type="Proteomes" id="UP000230232">
    <property type="component" value="Unassembled WGS sequence"/>
</dbReference>
<evidence type="ECO:0000256" key="3">
    <source>
        <dbReference type="ARBA" id="ARBA00022475"/>
    </source>
</evidence>
<evidence type="ECO:0000256" key="1">
    <source>
        <dbReference type="ARBA" id="ARBA00004370"/>
    </source>
</evidence>
<proteinExistence type="inferred from homology"/>
<organism evidence="10 11">
    <name type="scientific">Candidatus Yanofskybacteria bacterium CG10_big_fil_rev_8_21_14_0_10_46_23</name>
    <dbReference type="NCBI Taxonomy" id="1975098"/>
    <lineage>
        <taxon>Bacteria</taxon>
        <taxon>Candidatus Yanofskyibacteriota</taxon>
    </lineage>
</organism>
<evidence type="ECO:0000256" key="8">
    <source>
        <dbReference type="ARBA" id="ARBA00023136"/>
    </source>
</evidence>
<comment type="similarity">
    <text evidence="9">Belongs to the SecE/SEC61-gamma family.</text>
</comment>
<keyword evidence="5 9" id="KW-0653">Protein transport</keyword>
<keyword evidence="8 9" id="KW-0472">Membrane</keyword>
<evidence type="ECO:0000256" key="5">
    <source>
        <dbReference type="ARBA" id="ARBA00022927"/>
    </source>
</evidence>
<keyword evidence="7 9" id="KW-0811">Translocation</keyword>
<dbReference type="GO" id="GO:0009306">
    <property type="term" value="P:protein secretion"/>
    <property type="evidence" value="ECO:0007669"/>
    <property type="project" value="UniProtKB-UniRule"/>
</dbReference>
<evidence type="ECO:0000313" key="10">
    <source>
        <dbReference type="EMBL" id="PIR41299.1"/>
    </source>
</evidence>
<dbReference type="GO" id="GO:0008320">
    <property type="term" value="F:protein transmembrane transporter activity"/>
    <property type="evidence" value="ECO:0007669"/>
    <property type="project" value="UniProtKB-UniRule"/>
</dbReference>
<keyword evidence="4 9" id="KW-0812">Transmembrane</keyword>
<dbReference type="GO" id="GO:0005886">
    <property type="term" value="C:plasma membrane"/>
    <property type="evidence" value="ECO:0007669"/>
    <property type="project" value="UniProtKB-SubCell"/>
</dbReference>
<dbReference type="EMBL" id="PCXO01000010">
    <property type="protein sequence ID" value="PIR41299.1"/>
    <property type="molecule type" value="Genomic_DNA"/>
</dbReference>
<feature type="transmembrane region" description="Helical" evidence="9">
    <location>
        <begin position="29"/>
        <end position="51"/>
    </location>
</feature>
<reference evidence="10 11" key="1">
    <citation type="submission" date="2017-09" db="EMBL/GenBank/DDBJ databases">
        <title>Depth-based differentiation of microbial function through sediment-hosted aquifers and enrichment of novel symbionts in the deep terrestrial subsurface.</title>
        <authorList>
            <person name="Probst A.J."/>
            <person name="Ladd B."/>
            <person name="Jarett J.K."/>
            <person name="Geller-Mcgrath D.E."/>
            <person name="Sieber C.M."/>
            <person name="Emerson J.B."/>
            <person name="Anantharaman K."/>
            <person name="Thomas B.C."/>
            <person name="Malmstrom R."/>
            <person name="Stieglmeier M."/>
            <person name="Klingl A."/>
            <person name="Woyke T."/>
            <person name="Ryan C.M."/>
            <person name="Banfield J.F."/>
        </authorList>
    </citation>
    <scope>NUCLEOTIDE SEQUENCE [LARGE SCALE GENOMIC DNA]</scope>
    <source>
        <strain evidence="10">CG10_big_fil_rev_8_21_14_0_10_46_23</strain>
    </source>
</reference>
<evidence type="ECO:0000256" key="4">
    <source>
        <dbReference type="ARBA" id="ARBA00022692"/>
    </source>
</evidence>
<dbReference type="PANTHER" id="PTHR33910">
    <property type="entry name" value="PROTEIN TRANSLOCASE SUBUNIT SECE"/>
    <property type="match status" value="1"/>
</dbReference>
<keyword evidence="2 9" id="KW-0813">Transport</keyword>
<evidence type="ECO:0000256" key="7">
    <source>
        <dbReference type="ARBA" id="ARBA00023010"/>
    </source>
</evidence>
<sequence>MVKINQFLKEVRAELGRVNWPTNRQTTNFTLIVIGMSLFLAVFLGALDLVFARVLTKLI</sequence>
<comment type="caution">
    <text evidence="10">The sequence shown here is derived from an EMBL/GenBank/DDBJ whole genome shotgun (WGS) entry which is preliminary data.</text>
</comment>
<comment type="subunit">
    <text evidence="9">Component of the Sec protein translocase complex. Heterotrimer consisting of SecY, SecE and SecG subunits. The heterotrimers can form oligomers, although 1 heterotrimer is thought to be able to translocate proteins. Interacts with the ribosome. Interacts with SecDF, and other proteins may be involved. Interacts with SecA.</text>
</comment>
<dbReference type="GO" id="GO:0043952">
    <property type="term" value="P:protein transport by the Sec complex"/>
    <property type="evidence" value="ECO:0007669"/>
    <property type="project" value="UniProtKB-UniRule"/>
</dbReference>
<name>A0A2H0R453_9BACT</name>
<dbReference type="InterPro" id="IPR001901">
    <property type="entry name" value="Translocase_SecE/Sec61-g"/>
</dbReference>
<dbReference type="GO" id="GO:0065002">
    <property type="term" value="P:intracellular protein transmembrane transport"/>
    <property type="evidence" value="ECO:0007669"/>
    <property type="project" value="UniProtKB-UniRule"/>
</dbReference>
<keyword evidence="3 9" id="KW-1003">Cell membrane</keyword>
<protein>
    <recommendedName>
        <fullName evidence="9">Protein translocase subunit SecE</fullName>
    </recommendedName>
</protein>
<evidence type="ECO:0000256" key="2">
    <source>
        <dbReference type="ARBA" id="ARBA00022448"/>
    </source>
</evidence>
<comment type="function">
    <text evidence="9">Essential subunit of the Sec protein translocation channel SecYEG. Clamps together the 2 halves of SecY. May contact the channel plug during translocation.</text>
</comment>
<dbReference type="GO" id="GO:0006605">
    <property type="term" value="P:protein targeting"/>
    <property type="evidence" value="ECO:0007669"/>
    <property type="project" value="UniProtKB-UniRule"/>
</dbReference>
<gene>
    <name evidence="9" type="primary">secE</name>
    <name evidence="10" type="ORF">COV31_02430</name>
</gene>
<evidence type="ECO:0000256" key="6">
    <source>
        <dbReference type="ARBA" id="ARBA00022989"/>
    </source>
</evidence>
<dbReference type="HAMAP" id="MF_00422">
    <property type="entry name" value="SecE"/>
    <property type="match status" value="1"/>
</dbReference>
<dbReference type="PANTHER" id="PTHR33910:SF1">
    <property type="entry name" value="PROTEIN TRANSLOCASE SUBUNIT SECE"/>
    <property type="match status" value="1"/>
</dbReference>
<dbReference type="PROSITE" id="PS01067">
    <property type="entry name" value="SECE_SEC61G"/>
    <property type="match status" value="1"/>
</dbReference>
<accession>A0A2H0R453</accession>
<evidence type="ECO:0000313" key="11">
    <source>
        <dbReference type="Proteomes" id="UP000230232"/>
    </source>
</evidence>
<keyword evidence="6 9" id="KW-1133">Transmembrane helix</keyword>
<dbReference type="InterPro" id="IPR005807">
    <property type="entry name" value="SecE_bac"/>
</dbReference>
<dbReference type="Pfam" id="PF00584">
    <property type="entry name" value="SecE"/>
    <property type="match status" value="1"/>
</dbReference>
<evidence type="ECO:0000256" key="9">
    <source>
        <dbReference type="HAMAP-Rule" id="MF_00422"/>
    </source>
</evidence>
<comment type="subcellular location">
    <subcellularLocation>
        <location evidence="9">Cell membrane</location>
        <topology evidence="9">Single-pass membrane protein</topology>
    </subcellularLocation>
    <subcellularLocation>
        <location evidence="1">Membrane</location>
    </subcellularLocation>
</comment>